<comment type="catalytic activity">
    <reaction evidence="1 7">
        <text>alpha,alpha-trehalose + H2O = alpha-D-glucose + beta-D-glucose</text>
        <dbReference type="Rhea" id="RHEA:32675"/>
        <dbReference type="ChEBI" id="CHEBI:15377"/>
        <dbReference type="ChEBI" id="CHEBI:15903"/>
        <dbReference type="ChEBI" id="CHEBI:16551"/>
        <dbReference type="ChEBI" id="CHEBI:17925"/>
        <dbReference type="EC" id="3.2.1.28"/>
    </reaction>
</comment>
<dbReference type="InterPro" id="IPR018232">
    <property type="entry name" value="Glyco_hydro_37_CS"/>
</dbReference>
<keyword evidence="6 7" id="KW-0326">Glycosidase</keyword>
<dbReference type="InterPro" id="IPR008928">
    <property type="entry name" value="6-hairpin_glycosidase_sf"/>
</dbReference>
<dbReference type="EC" id="3.2.1.28" evidence="3 7"/>
<evidence type="ECO:0000256" key="7">
    <source>
        <dbReference type="RuleBase" id="RU361180"/>
    </source>
</evidence>
<dbReference type="EMBL" id="OU015568">
    <property type="protein sequence ID" value="CAG5083822.1"/>
    <property type="molecule type" value="Genomic_DNA"/>
</dbReference>
<gene>
    <name evidence="8" type="ORF">OKIOD_LOCUS2030</name>
</gene>
<evidence type="ECO:0000256" key="4">
    <source>
        <dbReference type="ARBA" id="ARBA00019905"/>
    </source>
</evidence>
<dbReference type="InterPro" id="IPR012341">
    <property type="entry name" value="6hp_glycosidase-like_sf"/>
</dbReference>
<evidence type="ECO:0000313" key="8">
    <source>
        <dbReference type="EMBL" id="CAG5083822.1"/>
    </source>
</evidence>
<dbReference type="Proteomes" id="UP001158576">
    <property type="component" value="Chromosome PAR"/>
</dbReference>
<dbReference type="PANTHER" id="PTHR23403">
    <property type="entry name" value="TREHALASE"/>
    <property type="match status" value="1"/>
</dbReference>
<comment type="similarity">
    <text evidence="2 7">Belongs to the glycosyl hydrolase 37 family.</text>
</comment>
<organism evidence="8 9">
    <name type="scientific">Oikopleura dioica</name>
    <name type="common">Tunicate</name>
    <dbReference type="NCBI Taxonomy" id="34765"/>
    <lineage>
        <taxon>Eukaryota</taxon>
        <taxon>Metazoa</taxon>
        <taxon>Chordata</taxon>
        <taxon>Tunicata</taxon>
        <taxon>Appendicularia</taxon>
        <taxon>Copelata</taxon>
        <taxon>Oikopleuridae</taxon>
        <taxon>Oikopleura</taxon>
    </lineage>
</organism>
<sequence>MRLFKYFSGFSLTFAQDVYPCDSKIFCYGVFLNAVQNARFFTESKEFVDMKIKDGLDEQQILVNFEKLQNPTAEETETFVKDHFDPNGSEFENYEFPLKPNPKFLEKISSPELREFGENVHKIWPQLGRKVKEDVRKNNDLYSFIPLNYTTVVPTGHDGRFREMYYWDSYWHIRGLLVSEAYQTVFDLLKNFKSLVDRFGFIPNGTRKYYTTRSQPPFYSTSVSDFYEHCKENPDAASEINMSCDKILEFFLPSMEAELNWWMENRKIDLENGEFGFAYGCPITVPRPEAYLDDQEVLDEIPDAEKRRQKARDITSAAESGWDFSSRWVPPGVYNAEMKGKVTANLETTKVLPVDLNSIILNSAVILEKFSGKEKYKSLKETLSKTIEKYMYDEEKSTYKDYWFNCQTKHSDKFFSSDFSPLYFKNYPANVDADDRDLAMLESMKNQGVLDFKHGIPQSLDESDEQWDFPNAWPPSVHMIIMGLARSGCEDCRKEAKIQAEKWVNSNRDAYLEFGQMFEKMNVEKGSPGSGGEYVVQTGFGWSNGVVLDFLNEFGEDMKLSGSSGAKSSFSKILLATLLFMFVK</sequence>
<dbReference type="SUPFAM" id="SSF48208">
    <property type="entry name" value="Six-hairpin glycosidases"/>
    <property type="match status" value="1"/>
</dbReference>
<dbReference type="Gene3D" id="1.50.10.10">
    <property type="match status" value="1"/>
</dbReference>
<protein>
    <recommendedName>
        <fullName evidence="4 7">Trehalase</fullName>
        <ecNumber evidence="3 7">3.2.1.28</ecNumber>
    </recommendedName>
    <alternativeName>
        <fullName evidence="7">Alpha-trehalose glucohydrolase</fullName>
    </alternativeName>
</protein>
<evidence type="ECO:0000256" key="5">
    <source>
        <dbReference type="ARBA" id="ARBA00022801"/>
    </source>
</evidence>
<proteinExistence type="inferred from homology"/>
<evidence type="ECO:0000256" key="3">
    <source>
        <dbReference type="ARBA" id="ARBA00012757"/>
    </source>
</evidence>
<dbReference type="PRINTS" id="PR00744">
    <property type="entry name" value="GLHYDRLASE37"/>
</dbReference>
<reference evidence="8 9" key="1">
    <citation type="submission" date="2021-04" db="EMBL/GenBank/DDBJ databases">
        <authorList>
            <person name="Bliznina A."/>
        </authorList>
    </citation>
    <scope>NUCLEOTIDE SEQUENCE [LARGE SCALE GENOMIC DNA]</scope>
</reference>
<evidence type="ECO:0000256" key="6">
    <source>
        <dbReference type="ARBA" id="ARBA00023295"/>
    </source>
</evidence>
<dbReference type="PANTHER" id="PTHR23403:SF1">
    <property type="entry name" value="TREHALASE"/>
    <property type="match status" value="1"/>
</dbReference>
<dbReference type="Pfam" id="PF01204">
    <property type="entry name" value="Trehalase"/>
    <property type="match status" value="1"/>
</dbReference>
<dbReference type="PROSITE" id="PS00928">
    <property type="entry name" value="TREHALASE_2"/>
    <property type="match status" value="1"/>
</dbReference>
<dbReference type="InterPro" id="IPR001661">
    <property type="entry name" value="Glyco_hydro_37"/>
</dbReference>
<evidence type="ECO:0000313" key="9">
    <source>
        <dbReference type="Proteomes" id="UP001158576"/>
    </source>
</evidence>
<accession>A0ABN7RWH2</accession>
<keyword evidence="5 7" id="KW-0378">Hydrolase</keyword>
<evidence type="ECO:0000256" key="1">
    <source>
        <dbReference type="ARBA" id="ARBA00001576"/>
    </source>
</evidence>
<keyword evidence="9" id="KW-1185">Reference proteome</keyword>
<name>A0ABN7RWH2_OIKDI</name>
<evidence type="ECO:0000256" key="2">
    <source>
        <dbReference type="ARBA" id="ARBA00005615"/>
    </source>
</evidence>